<sequence length="177" mass="19760">MSAPSSARQFSPFEPVELVSEGAPLQPAYDLHPQARFVLDQVLGRVTRFVDGVVPRSAIHPQDFAVALPNIAMIDIRFEDDGEFAANATIVGEELSSRYGLKRGLLSLQAINADADRRFRDVIQFIRRVRRPVAVRVPRILPGRPHYEARGLYVPYSREADVICGVLLHAVVITNHH</sequence>
<reference evidence="1" key="1">
    <citation type="submission" date="2023-01" db="EMBL/GenBank/DDBJ databases">
        <title>The genome sequence of Kordiimonadaceae bacterium 6D33.</title>
        <authorList>
            <person name="Liu Y."/>
        </authorList>
    </citation>
    <scope>NUCLEOTIDE SEQUENCE</scope>
    <source>
        <strain evidence="1">6D33</strain>
    </source>
</reference>
<dbReference type="RefSeq" id="WP_289503989.1">
    <property type="nucleotide sequence ID" value="NZ_CP116805.1"/>
</dbReference>
<accession>A0AAF0BM99</accession>
<dbReference type="Proteomes" id="UP001217500">
    <property type="component" value="Chromosome"/>
</dbReference>
<proteinExistence type="predicted"/>
<organism evidence="1 2">
    <name type="scientific">Gimibacter soli</name>
    <dbReference type="NCBI Taxonomy" id="3024400"/>
    <lineage>
        <taxon>Bacteria</taxon>
        <taxon>Pseudomonadati</taxon>
        <taxon>Pseudomonadota</taxon>
        <taxon>Alphaproteobacteria</taxon>
        <taxon>Kordiimonadales</taxon>
        <taxon>Temperatibacteraceae</taxon>
        <taxon>Gimibacter</taxon>
    </lineage>
</organism>
<keyword evidence="2" id="KW-1185">Reference proteome</keyword>
<dbReference type="KEGG" id="gso:PH603_00665"/>
<name>A0AAF0BM99_9PROT</name>
<evidence type="ECO:0000313" key="1">
    <source>
        <dbReference type="EMBL" id="WCL54270.1"/>
    </source>
</evidence>
<gene>
    <name evidence="1" type="ORF">PH603_00665</name>
</gene>
<protein>
    <recommendedName>
        <fullName evidence="3">PAS domain-containing protein</fullName>
    </recommendedName>
</protein>
<evidence type="ECO:0008006" key="3">
    <source>
        <dbReference type="Google" id="ProtNLM"/>
    </source>
</evidence>
<dbReference type="EMBL" id="CP116805">
    <property type="protein sequence ID" value="WCL54270.1"/>
    <property type="molecule type" value="Genomic_DNA"/>
</dbReference>
<dbReference type="AlphaFoldDB" id="A0AAF0BM99"/>
<evidence type="ECO:0000313" key="2">
    <source>
        <dbReference type="Proteomes" id="UP001217500"/>
    </source>
</evidence>